<proteinExistence type="predicted"/>
<dbReference type="SUPFAM" id="SSF53335">
    <property type="entry name" value="S-adenosyl-L-methionine-dependent methyltransferases"/>
    <property type="match status" value="1"/>
</dbReference>
<dbReference type="EMBL" id="NIQU01000002">
    <property type="protein sequence ID" value="PIA70656.1"/>
    <property type="molecule type" value="Genomic_DNA"/>
</dbReference>
<evidence type="ECO:0000313" key="2">
    <source>
        <dbReference type="EMBL" id="PIA70656.1"/>
    </source>
</evidence>
<dbReference type="Gene3D" id="3.40.50.150">
    <property type="entry name" value="Vaccinia Virus protein VP39"/>
    <property type="match status" value="1"/>
</dbReference>
<accession>A0A2G5FRM9</accession>
<organism evidence="2 3">
    <name type="scientific">Pseudomonas sediminis</name>
    <dbReference type="NCBI Taxonomy" id="1691904"/>
    <lineage>
        <taxon>Bacteria</taxon>
        <taxon>Pseudomonadati</taxon>
        <taxon>Pseudomonadota</taxon>
        <taxon>Gammaproteobacteria</taxon>
        <taxon>Pseudomonadales</taxon>
        <taxon>Pseudomonadaceae</taxon>
        <taxon>Pseudomonas</taxon>
    </lineage>
</organism>
<dbReference type="CDD" id="cd02440">
    <property type="entry name" value="AdoMet_MTases"/>
    <property type="match status" value="1"/>
</dbReference>
<evidence type="ECO:0000259" key="1">
    <source>
        <dbReference type="Pfam" id="PF13847"/>
    </source>
</evidence>
<protein>
    <recommendedName>
        <fullName evidence="1">Methyltransferase domain-containing protein</fullName>
    </recommendedName>
</protein>
<dbReference type="InterPro" id="IPR025714">
    <property type="entry name" value="Methyltranfer_dom"/>
</dbReference>
<evidence type="ECO:0000313" key="3">
    <source>
        <dbReference type="Proteomes" id="UP000229504"/>
    </source>
</evidence>
<comment type="caution">
    <text evidence="2">The sequence shown here is derived from an EMBL/GenBank/DDBJ whole genome shotgun (WGS) entry which is preliminary data.</text>
</comment>
<dbReference type="InterPro" id="IPR029063">
    <property type="entry name" value="SAM-dependent_MTases_sf"/>
</dbReference>
<gene>
    <name evidence="2" type="ORF">CDO35_06580</name>
</gene>
<sequence length="401" mass="45381">MSLSFPVDTVLAILQRFPRPADELEQQALARLKTLEAQEADSLWEQLCLRVLLNPVYLEALWPDACSQHPEMRQLIQRLKERLWVPDAREQAENDSAQWVLEQGDAGQHDTLMQRLLSYLKNGNPNGGAPFAFLARYYTWRDVVVTQLVAPERTELTDRIFGLLDMQNKQWGKPYCGGYAYQGYARVGIAGVKPTEERLEGYGFLPWLNGDMSVLEIGCNNGFMAIELAGRAGIVDAVEYNPFLVEIGRITAEALALDNVSFQVADFSNWMPARRYDVVLSFANHCTIDGNLAVEFESFVAKLWGLTQDGGWLLFESHNVFGSGTGAAGDDGDLDRKFDIMERYFELQDSKMTKTFVPSHDIDKLFVVLRRRPQVLASVQRSMNLGEARKRYAYQGEPFPC</sequence>
<dbReference type="Proteomes" id="UP000229504">
    <property type="component" value="Unassembled WGS sequence"/>
</dbReference>
<dbReference type="AlphaFoldDB" id="A0A2G5FRM9"/>
<name>A0A2G5FRM9_9PSED</name>
<dbReference type="RefSeq" id="WP_099523152.1">
    <property type="nucleotide sequence ID" value="NZ_NIQU01000002.1"/>
</dbReference>
<dbReference type="Pfam" id="PF13847">
    <property type="entry name" value="Methyltransf_31"/>
    <property type="match status" value="1"/>
</dbReference>
<reference evidence="3" key="1">
    <citation type="submission" date="2017-06" db="EMBL/GenBank/DDBJ databases">
        <authorList>
            <person name="Rastogi G."/>
            <person name="Vaishampayan P."/>
            <person name="Seuylemezian A."/>
        </authorList>
    </citation>
    <scope>NUCLEOTIDE SEQUENCE [LARGE SCALE GENOMIC DNA]</scope>
    <source>
        <strain evidence="3">PI11</strain>
    </source>
</reference>
<feature type="domain" description="Methyltransferase" evidence="1">
    <location>
        <begin position="210"/>
        <end position="319"/>
    </location>
</feature>